<dbReference type="CDD" id="cd00383">
    <property type="entry name" value="trans_reg_C"/>
    <property type="match status" value="1"/>
</dbReference>
<evidence type="ECO:0000256" key="1">
    <source>
        <dbReference type="ARBA" id="ARBA00004496"/>
    </source>
</evidence>
<proteinExistence type="predicted"/>
<keyword evidence="3 8" id="KW-0597">Phosphoprotein</keyword>
<comment type="caution">
    <text evidence="12">The sequence shown here is derived from an EMBL/GenBank/DDBJ whole genome shotgun (WGS) entry which is preliminary data.</text>
</comment>
<dbReference type="InterPro" id="IPR011006">
    <property type="entry name" value="CheY-like_superfamily"/>
</dbReference>
<dbReference type="GO" id="GO:0000156">
    <property type="term" value="F:phosphorelay response regulator activity"/>
    <property type="evidence" value="ECO:0007669"/>
    <property type="project" value="TreeGrafter"/>
</dbReference>
<dbReference type="SMART" id="SM00448">
    <property type="entry name" value="REC"/>
    <property type="match status" value="1"/>
</dbReference>
<dbReference type="Proteomes" id="UP000886829">
    <property type="component" value="Unassembled WGS sequence"/>
</dbReference>
<dbReference type="InterPro" id="IPR016032">
    <property type="entry name" value="Sig_transdc_resp-reg_C-effctor"/>
</dbReference>
<dbReference type="SUPFAM" id="SSF46894">
    <property type="entry name" value="C-terminal effector domain of the bipartite response regulators"/>
    <property type="match status" value="1"/>
</dbReference>
<dbReference type="CDD" id="cd17624">
    <property type="entry name" value="REC_OmpR_PmrA-like"/>
    <property type="match status" value="1"/>
</dbReference>
<dbReference type="Pfam" id="PF00486">
    <property type="entry name" value="Trans_reg_C"/>
    <property type="match status" value="1"/>
</dbReference>
<dbReference type="PANTHER" id="PTHR48111">
    <property type="entry name" value="REGULATOR OF RPOS"/>
    <property type="match status" value="1"/>
</dbReference>
<evidence type="ECO:0000256" key="7">
    <source>
        <dbReference type="ARBA" id="ARBA00023163"/>
    </source>
</evidence>
<feature type="DNA-binding region" description="OmpR/PhoB-type" evidence="9">
    <location>
        <begin position="125"/>
        <end position="223"/>
    </location>
</feature>
<dbReference type="AlphaFoldDB" id="A0A9D1WDP5"/>
<dbReference type="GO" id="GO:0032993">
    <property type="term" value="C:protein-DNA complex"/>
    <property type="evidence" value="ECO:0007669"/>
    <property type="project" value="TreeGrafter"/>
</dbReference>
<evidence type="ECO:0000256" key="4">
    <source>
        <dbReference type="ARBA" id="ARBA00023012"/>
    </source>
</evidence>
<dbReference type="Gene3D" id="1.10.10.10">
    <property type="entry name" value="Winged helix-like DNA-binding domain superfamily/Winged helix DNA-binding domain"/>
    <property type="match status" value="1"/>
</dbReference>
<dbReference type="PROSITE" id="PS51755">
    <property type="entry name" value="OMPR_PHOB"/>
    <property type="match status" value="1"/>
</dbReference>
<dbReference type="Gene3D" id="6.10.250.690">
    <property type="match status" value="1"/>
</dbReference>
<feature type="domain" description="OmpR/PhoB-type" evidence="11">
    <location>
        <begin position="125"/>
        <end position="223"/>
    </location>
</feature>
<organism evidence="12 13">
    <name type="scientific">Candidatus Anaerobiospirillum pullistercoris</name>
    <dbReference type="NCBI Taxonomy" id="2838452"/>
    <lineage>
        <taxon>Bacteria</taxon>
        <taxon>Pseudomonadati</taxon>
        <taxon>Pseudomonadota</taxon>
        <taxon>Gammaproteobacteria</taxon>
        <taxon>Aeromonadales</taxon>
        <taxon>Succinivibrionaceae</taxon>
        <taxon>Anaerobiospirillum</taxon>
    </lineage>
</organism>
<dbReference type="Gene3D" id="3.40.50.2300">
    <property type="match status" value="1"/>
</dbReference>
<dbReference type="InterPro" id="IPR001867">
    <property type="entry name" value="OmpR/PhoB-type_DNA-bd"/>
</dbReference>
<feature type="modified residue" description="4-aspartylphosphate" evidence="8">
    <location>
        <position position="51"/>
    </location>
</feature>
<evidence type="ECO:0000256" key="2">
    <source>
        <dbReference type="ARBA" id="ARBA00022490"/>
    </source>
</evidence>
<comment type="subcellular location">
    <subcellularLocation>
        <location evidence="1">Cytoplasm</location>
    </subcellularLocation>
</comment>
<dbReference type="InterPro" id="IPR039420">
    <property type="entry name" value="WalR-like"/>
</dbReference>
<dbReference type="SUPFAM" id="SSF52172">
    <property type="entry name" value="CheY-like"/>
    <property type="match status" value="1"/>
</dbReference>
<dbReference type="GO" id="GO:0006355">
    <property type="term" value="P:regulation of DNA-templated transcription"/>
    <property type="evidence" value="ECO:0007669"/>
    <property type="project" value="InterPro"/>
</dbReference>
<protein>
    <submittedName>
        <fullName evidence="12">Response regulator transcription factor</fullName>
    </submittedName>
</protein>
<evidence type="ECO:0000256" key="3">
    <source>
        <dbReference type="ARBA" id="ARBA00022553"/>
    </source>
</evidence>
<gene>
    <name evidence="12" type="ORF">H9850_02825</name>
</gene>
<dbReference type="InterPro" id="IPR001789">
    <property type="entry name" value="Sig_transdc_resp-reg_receiver"/>
</dbReference>
<feature type="domain" description="Response regulatory" evidence="10">
    <location>
        <begin position="2"/>
        <end position="116"/>
    </location>
</feature>
<evidence type="ECO:0000256" key="5">
    <source>
        <dbReference type="ARBA" id="ARBA00023015"/>
    </source>
</evidence>
<dbReference type="Pfam" id="PF00072">
    <property type="entry name" value="Response_reg"/>
    <property type="match status" value="1"/>
</dbReference>
<name>A0A9D1WDP5_9GAMM</name>
<dbReference type="GO" id="GO:0000976">
    <property type="term" value="F:transcription cis-regulatory region binding"/>
    <property type="evidence" value="ECO:0007669"/>
    <property type="project" value="TreeGrafter"/>
</dbReference>
<dbReference type="PANTHER" id="PTHR48111:SF35">
    <property type="entry name" value="TRANSCRIPTIONAL REGULATORY PROTEIN QSEB"/>
    <property type="match status" value="1"/>
</dbReference>
<keyword evidence="2" id="KW-0963">Cytoplasm</keyword>
<keyword evidence="7" id="KW-0804">Transcription</keyword>
<dbReference type="InterPro" id="IPR036388">
    <property type="entry name" value="WH-like_DNA-bd_sf"/>
</dbReference>
<dbReference type="SMART" id="SM00862">
    <property type="entry name" value="Trans_reg_C"/>
    <property type="match status" value="1"/>
</dbReference>
<evidence type="ECO:0000259" key="10">
    <source>
        <dbReference type="PROSITE" id="PS50110"/>
    </source>
</evidence>
<reference evidence="12" key="2">
    <citation type="submission" date="2021-04" db="EMBL/GenBank/DDBJ databases">
        <authorList>
            <person name="Gilroy R."/>
        </authorList>
    </citation>
    <scope>NUCLEOTIDE SEQUENCE</scope>
    <source>
        <strain evidence="12">USASDec5-558</strain>
    </source>
</reference>
<evidence type="ECO:0000256" key="6">
    <source>
        <dbReference type="ARBA" id="ARBA00023125"/>
    </source>
</evidence>
<keyword evidence="4" id="KW-0902">Two-component regulatory system</keyword>
<sequence length="238" mass="26767">MRILLVEDDDMIGQAVQEALESNAYAVDWVQDGARALDAISEVPYDCALLDLGLPKVDGIKVLEYWRSQKIKTPVIILTARDELPDRVLGLDKGADDYIVKPFEMQELLARLRAVTRRLLGDNADSIMTYGCLSLNPLKHEVYIKTGRGNMEIELTAREFALLETLMMRPGAVFSRDALEQRIYSWNDEIESNAVEYIIYSLRRKIGASFIKNVRGVGWKVNKIDDPTLVSSDGGAKD</sequence>
<reference evidence="12" key="1">
    <citation type="journal article" date="2021" name="PeerJ">
        <title>Extensive microbial diversity within the chicken gut microbiome revealed by metagenomics and culture.</title>
        <authorList>
            <person name="Gilroy R."/>
            <person name="Ravi A."/>
            <person name="Getino M."/>
            <person name="Pursley I."/>
            <person name="Horton D.L."/>
            <person name="Alikhan N.F."/>
            <person name="Baker D."/>
            <person name="Gharbi K."/>
            <person name="Hall N."/>
            <person name="Watson M."/>
            <person name="Adriaenssens E.M."/>
            <person name="Foster-Nyarko E."/>
            <person name="Jarju S."/>
            <person name="Secka A."/>
            <person name="Antonio M."/>
            <person name="Oren A."/>
            <person name="Chaudhuri R.R."/>
            <person name="La Ragione R."/>
            <person name="Hildebrand F."/>
            <person name="Pallen M.J."/>
        </authorList>
    </citation>
    <scope>NUCLEOTIDE SEQUENCE</scope>
    <source>
        <strain evidence="12">USASDec5-558</strain>
    </source>
</reference>
<dbReference type="FunFam" id="3.40.50.2300:FF:000002">
    <property type="entry name" value="DNA-binding response regulator PhoP"/>
    <property type="match status" value="1"/>
</dbReference>
<evidence type="ECO:0000259" key="11">
    <source>
        <dbReference type="PROSITE" id="PS51755"/>
    </source>
</evidence>
<dbReference type="PROSITE" id="PS50110">
    <property type="entry name" value="RESPONSE_REGULATORY"/>
    <property type="match status" value="1"/>
</dbReference>
<dbReference type="GO" id="GO:0005829">
    <property type="term" value="C:cytosol"/>
    <property type="evidence" value="ECO:0007669"/>
    <property type="project" value="TreeGrafter"/>
</dbReference>
<dbReference type="EMBL" id="DXEV01000051">
    <property type="protein sequence ID" value="HIX56387.1"/>
    <property type="molecule type" value="Genomic_DNA"/>
</dbReference>
<evidence type="ECO:0000313" key="12">
    <source>
        <dbReference type="EMBL" id="HIX56387.1"/>
    </source>
</evidence>
<accession>A0A9D1WDP5</accession>
<keyword evidence="5" id="KW-0805">Transcription regulation</keyword>
<evidence type="ECO:0000256" key="8">
    <source>
        <dbReference type="PROSITE-ProRule" id="PRU00169"/>
    </source>
</evidence>
<evidence type="ECO:0000313" key="13">
    <source>
        <dbReference type="Proteomes" id="UP000886829"/>
    </source>
</evidence>
<keyword evidence="6 9" id="KW-0238">DNA-binding</keyword>
<evidence type="ECO:0000256" key="9">
    <source>
        <dbReference type="PROSITE-ProRule" id="PRU01091"/>
    </source>
</evidence>